<dbReference type="GeneID" id="115033744"/>
<evidence type="ECO:0000313" key="2">
    <source>
        <dbReference type="EnsemblMetazoa" id="XP_029343238.1"/>
    </source>
</evidence>
<dbReference type="Proteomes" id="UP000007819">
    <property type="component" value="Chromosome A1"/>
</dbReference>
<reference evidence="2" key="2">
    <citation type="submission" date="2022-06" db="UniProtKB">
        <authorList>
            <consortium name="EnsemblMetazoa"/>
        </authorList>
    </citation>
    <scope>IDENTIFICATION</scope>
</reference>
<evidence type="ECO:0000313" key="3">
    <source>
        <dbReference type="Proteomes" id="UP000007819"/>
    </source>
</evidence>
<accession>A0A8R2NM85</accession>
<dbReference type="AlphaFoldDB" id="A0A8R2NM85"/>
<feature type="compositionally biased region" description="Acidic residues" evidence="1">
    <location>
        <begin position="1"/>
        <end position="11"/>
    </location>
</feature>
<name>A0A8R2NM85_ACYPI</name>
<evidence type="ECO:0000256" key="1">
    <source>
        <dbReference type="SAM" id="MobiDB-lite"/>
    </source>
</evidence>
<dbReference type="RefSeq" id="XP_029343238.1">
    <property type="nucleotide sequence ID" value="XM_029487378.1"/>
</dbReference>
<reference evidence="3" key="1">
    <citation type="submission" date="2010-06" db="EMBL/GenBank/DDBJ databases">
        <authorList>
            <person name="Jiang H."/>
            <person name="Abraham K."/>
            <person name="Ali S."/>
            <person name="Alsbrooks S.L."/>
            <person name="Anim B.N."/>
            <person name="Anosike U.S."/>
            <person name="Attaway T."/>
            <person name="Bandaranaike D.P."/>
            <person name="Battles P.K."/>
            <person name="Bell S.N."/>
            <person name="Bell A.V."/>
            <person name="Beltran B."/>
            <person name="Bickham C."/>
            <person name="Bustamante Y."/>
            <person name="Caleb T."/>
            <person name="Canada A."/>
            <person name="Cardenas V."/>
            <person name="Carter K."/>
            <person name="Chacko J."/>
            <person name="Chandrabose M.N."/>
            <person name="Chavez D."/>
            <person name="Chavez A."/>
            <person name="Chen L."/>
            <person name="Chu H.-S."/>
            <person name="Claassen K.J."/>
            <person name="Cockrell R."/>
            <person name="Collins M."/>
            <person name="Cooper J.A."/>
            <person name="Cree A."/>
            <person name="Curry S.M."/>
            <person name="Da Y."/>
            <person name="Dao M.D."/>
            <person name="Das B."/>
            <person name="Davila M.-L."/>
            <person name="Davy-Carroll L."/>
            <person name="Denson S."/>
            <person name="Dinh H."/>
            <person name="Ebong V.E."/>
            <person name="Edwards J.R."/>
            <person name="Egan A."/>
            <person name="El-Daye J."/>
            <person name="Escobedo L."/>
            <person name="Fernandez S."/>
            <person name="Fernando P.R."/>
            <person name="Flagg N."/>
            <person name="Forbes L.D."/>
            <person name="Fowler R.G."/>
            <person name="Fu Q."/>
            <person name="Gabisi R.A."/>
            <person name="Ganer J."/>
            <person name="Garbino Pronczuk A."/>
            <person name="Garcia R.M."/>
            <person name="Garner T."/>
            <person name="Garrett T.E."/>
            <person name="Gonzalez D.A."/>
            <person name="Hamid H."/>
            <person name="Hawkins E.S."/>
            <person name="Hirani K."/>
            <person name="Hogues M.E."/>
            <person name="Hollins B."/>
            <person name="Hsiao C.-H."/>
            <person name="Jabil R."/>
            <person name="James M.L."/>
            <person name="Jhangiani S.N."/>
            <person name="Johnson B."/>
            <person name="Johnson Q."/>
            <person name="Joshi V."/>
            <person name="Kalu J.B."/>
            <person name="Kam C."/>
            <person name="Kashfia A."/>
            <person name="Keebler J."/>
            <person name="Kisamo H."/>
            <person name="Kovar C.L."/>
            <person name="Lago L.A."/>
            <person name="Lai C.-Y."/>
            <person name="Laidlaw J."/>
            <person name="Lara F."/>
            <person name="Le T.-K."/>
            <person name="Lee S.L."/>
            <person name="Legall F.H."/>
            <person name="Lemon S.J."/>
            <person name="Lewis L.R."/>
            <person name="Li B."/>
            <person name="Liu Y."/>
            <person name="Liu Y.-S."/>
            <person name="Lopez J."/>
            <person name="Lozado R.J."/>
            <person name="Lu J."/>
            <person name="Madu R.C."/>
            <person name="Maheshwari M."/>
            <person name="Maheshwari R."/>
            <person name="Malloy K."/>
            <person name="Martinez E."/>
            <person name="Mathew T."/>
            <person name="Mercado I.C."/>
            <person name="Mercado C."/>
            <person name="Meyer B."/>
            <person name="Montgomery K."/>
            <person name="Morgan M.B."/>
            <person name="Munidasa M."/>
            <person name="Nazareth L.V."/>
            <person name="Nelson J."/>
            <person name="Ng B.M."/>
            <person name="Nguyen N.B."/>
            <person name="Nguyen P.Q."/>
            <person name="Nguyen T."/>
            <person name="Obregon M."/>
            <person name="Okwuonu G.O."/>
            <person name="Onwere C.G."/>
            <person name="Orozco G."/>
            <person name="Parra A."/>
            <person name="Patel S."/>
            <person name="Patil S."/>
            <person name="Perez A."/>
            <person name="Perez Y."/>
            <person name="Pham C."/>
            <person name="Primus E.L."/>
            <person name="Pu L.-L."/>
            <person name="Puazo M."/>
            <person name="Qin X."/>
            <person name="Quiroz J.B."/>
            <person name="Reese J."/>
            <person name="Richards S."/>
            <person name="Rives C.M."/>
            <person name="Robberts R."/>
            <person name="Ruiz S.J."/>
            <person name="Ruiz M.J."/>
            <person name="Santibanez J."/>
            <person name="Schneider B.W."/>
            <person name="Sisson I."/>
            <person name="Smith M."/>
            <person name="Sodergren E."/>
            <person name="Song X.-Z."/>
            <person name="Song B.B."/>
            <person name="Summersgill H."/>
            <person name="Thelus R."/>
            <person name="Thornton R.D."/>
            <person name="Trejos Z.Y."/>
            <person name="Usmani K."/>
            <person name="Vattathil S."/>
            <person name="Villasana D."/>
            <person name="Walker D.L."/>
            <person name="Wang S."/>
            <person name="Wang K."/>
            <person name="White C.S."/>
            <person name="Williams A.C."/>
            <person name="Williamson J."/>
            <person name="Wilson K."/>
            <person name="Woghiren I.O."/>
            <person name="Woodworth J.R."/>
            <person name="Worley K.C."/>
            <person name="Wright R.A."/>
            <person name="Wu W."/>
            <person name="Young L."/>
            <person name="Zhang L."/>
            <person name="Zhang J."/>
            <person name="Zhu Y."/>
            <person name="Muzny D.M."/>
            <person name="Weinstock G."/>
            <person name="Gibbs R.A."/>
        </authorList>
    </citation>
    <scope>NUCLEOTIDE SEQUENCE [LARGE SCALE GENOMIC DNA]</scope>
    <source>
        <strain evidence="3">LSR1</strain>
    </source>
</reference>
<keyword evidence="3" id="KW-1185">Reference proteome</keyword>
<sequence>MSTPEDNENPLEENTNPEEKSDTIESDLPLEKLLKLSKLFKTGVDTNLNKFKEEKMSMIDEMSSMNCTVIPNEKHIEENSFTEKLSLNKHNNEDSEDLLLGRNCNTLSILEEKLKNVLESFNAQSNRNEIKQDLQINKVAR</sequence>
<proteinExistence type="predicted"/>
<feature type="region of interest" description="Disordered" evidence="1">
    <location>
        <begin position="1"/>
        <end position="26"/>
    </location>
</feature>
<dbReference type="KEGG" id="api:115033744"/>
<dbReference type="EnsemblMetazoa" id="XM_029487378.1">
    <property type="protein sequence ID" value="XP_029343238.1"/>
    <property type="gene ID" value="LOC115033744"/>
</dbReference>
<feature type="compositionally biased region" description="Basic and acidic residues" evidence="1">
    <location>
        <begin position="17"/>
        <end position="26"/>
    </location>
</feature>
<organism evidence="2 3">
    <name type="scientific">Acyrthosiphon pisum</name>
    <name type="common">Pea aphid</name>
    <dbReference type="NCBI Taxonomy" id="7029"/>
    <lineage>
        <taxon>Eukaryota</taxon>
        <taxon>Metazoa</taxon>
        <taxon>Ecdysozoa</taxon>
        <taxon>Arthropoda</taxon>
        <taxon>Hexapoda</taxon>
        <taxon>Insecta</taxon>
        <taxon>Pterygota</taxon>
        <taxon>Neoptera</taxon>
        <taxon>Paraneoptera</taxon>
        <taxon>Hemiptera</taxon>
        <taxon>Sternorrhyncha</taxon>
        <taxon>Aphidomorpha</taxon>
        <taxon>Aphidoidea</taxon>
        <taxon>Aphididae</taxon>
        <taxon>Macrosiphini</taxon>
        <taxon>Acyrthosiphon</taxon>
    </lineage>
</organism>
<protein>
    <submittedName>
        <fullName evidence="2">Uncharacterized protein</fullName>
    </submittedName>
</protein>